<evidence type="ECO:0000256" key="1">
    <source>
        <dbReference type="SAM" id="Phobius"/>
    </source>
</evidence>
<dbReference type="AlphaFoldDB" id="A0A565CTF2"/>
<accession>A0A565CTF2</accession>
<sequence>MASQPNSYAVPEIVTGYPVQPSSSSSALRRLVSRPIVTYPASNDREPTNAEDLAQITPCFGGFFTVIATYFIFLLVVDKTLPHAKFSIQSINVSPTSSVATWHVDFLVKNPSSRYSIYYDGDDASVRLGPLNAAVLNVSHRLESRDVTALSLAFVAEGGNRSDFVSGDLDVKLGGMHN</sequence>
<comment type="caution">
    <text evidence="2">The sequence shown here is derived from an EMBL/GenBank/DDBJ whole genome shotgun (WGS) entry which is preliminary data.</text>
</comment>
<evidence type="ECO:0000313" key="3">
    <source>
        <dbReference type="Proteomes" id="UP000489600"/>
    </source>
</evidence>
<evidence type="ECO:0008006" key="4">
    <source>
        <dbReference type="Google" id="ProtNLM"/>
    </source>
</evidence>
<name>A0A565CTF2_9BRAS</name>
<dbReference type="OrthoDB" id="1105329at2759"/>
<feature type="transmembrane region" description="Helical" evidence="1">
    <location>
        <begin position="53"/>
        <end position="77"/>
    </location>
</feature>
<dbReference type="EMBL" id="CABITT030000008">
    <property type="protein sequence ID" value="VVB16862.1"/>
    <property type="molecule type" value="Genomic_DNA"/>
</dbReference>
<keyword evidence="1" id="KW-1133">Transmembrane helix</keyword>
<protein>
    <recommendedName>
        <fullName evidence="4">Late embryogenesis abundant protein LEA-2 subgroup domain-containing protein</fullName>
    </recommendedName>
</protein>
<reference evidence="2" key="1">
    <citation type="submission" date="2019-07" db="EMBL/GenBank/DDBJ databases">
        <authorList>
            <person name="Dittberner H."/>
        </authorList>
    </citation>
    <scope>NUCLEOTIDE SEQUENCE [LARGE SCALE GENOMIC DNA]</scope>
</reference>
<organism evidence="2 3">
    <name type="scientific">Arabis nemorensis</name>
    <dbReference type="NCBI Taxonomy" id="586526"/>
    <lineage>
        <taxon>Eukaryota</taxon>
        <taxon>Viridiplantae</taxon>
        <taxon>Streptophyta</taxon>
        <taxon>Embryophyta</taxon>
        <taxon>Tracheophyta</taxon>
        <taxon>Spermatophyta</taxon>
        <taxon>Magnoliopsida</taxon>
        <taxon>eudicotyledons</taxon>
        <taxon>Gunneridae</taxon>
        <taxon>Pentapetalae</taxon>
        <taxon>rosids</taxon>
        <taxon>malvids</taxon>
        <taxon>Brassicales</taxon>
        <taxon>Brassicaceae</taxon>
        <taxon>Arabideae</taxon>
        <taxon>Arabis</taxon>
    </lineage>
</organism>
<keyword evidence="1" id="KW-0472">Membrane</keyword>
<keyword evidence="1" id="KW-0812">Transmembrane</keyword>
<keyword evidence="3" id="KW-1185">Reference proteome</keyword>
<evidence type="ECO:0000313" key="2">
    <source>
        <dbReference type="EMBL" id="VVB16862.1"/>
    </source>
</evidence>
<gene>
    <name evidence="2" type="ORF">ANE_LOCUS27306</name>
</gene>
<dbReference type="Proteomes" id="UP000489600">
    <property type="component" value="Unassembled WGS sequence"/>
</dbReference>
<proteinExistence type="predicted"/>